<proteinExistence type="inferred from homology"/>
<reference evidence="14" key="1">
    <citation type="submission" date="2022-11" db="UniProtKB">
        <authorList>
            <consortium name="WormBaseParasite"/>
        </authorList>
    </citation>
    <scope>IDENTIFICATION</scope>
</reference>
<evidence type="ECO:0000256" key="9">
    <source>
        <dbReference type="ARBA" id="ARBA00023006"/>
    </source>
</evidence>
<dbReference type="PANTHER" id="PTHR22624:SF49">
    <property type="entry name" value="CYSTEINE PROTEASE"/>
    <property type="match status" value="1"/>
</dbReference>
<dbReference type="PANTHER" id="PTHR22624">
    <property type="entry name" value="CYSTEINE PROTEASE ATG4"/>
    <property type="match status" value="1"/>
</dbReference>
<evidence type="ECO:0000256" key="8">
    <source>
        <dbReference type="ARBA" id="ARBA00022927"/>
    </source>
</evidence>
<evidence type="ECO:0000256" key="1">
    <source>
        <dbReference type="ARBA" id="ARBA00004496"/>
    </source>
</evidence>
<dbReference type="GO" id="GO:0035973">
    <property type="term" value="P:aggrephagy"/>
    <property type="evidence" value="ECO:0007669"/>
    <property type="project" value="TreeGrafter"/>
</dbReference>
<name>A0A915Q6Q4_9BILA</name>
<organism evidence="13 14">
    <name type="scientific">Setaria digitata</name>
    <dbReference type="NCBI Taxonomy" id="48799"/>
    <lineage>
        <taxon>Eukaryota</taxon>
        <taxon>Metazoa</taxon>
        <taxon>Ecdysozoa</taxon>
        <taxon>Nematoda</taxon>
        <taxon>Chromadorea</taxon>
        <taxon>Rhabditida</taxon>
        <taxon>Spirurina</taxon>
        <taxon>Spiruromorpha</taxon>
        <taxon>Filarioidea</taxon>
        <taxon>Setariidae</taxon>
        <taxon>Setaria</taxon>
    </lineage>
</organism>
<evidence type="ECO:0000256" key="5">
    <source>
        <dbReference type="ARBA" id="ARBA00022670"/>
    </source>
</evidence>
<evidence type="ECO:0000259" key="12">
    <source>
        <dbReference type="Pfam" id="PF03416"/>
    </source>
</evidence>
<dbReference type="GO" id="GO:0019786">
    <property type="term" value="F:protein-phosphatidylethanolamide deconjugating activity"/>
    <property type="evidence" value="ECO:0007669"/>
    <property type="project" value="InterPro"/>
</dbReference>
<evidence type="ECO:0000256" key="11">
    <source>
        <dbReference type="RuleBase" id="RU363115"/>
    </source>
</evidence>
<evidence type="ECO:0000256" key="4">
    <source>
        <dbReference type="ARBA" id="ARBA00022490"/>
    </source>
</evidence>
<comment type="function">
    <text evidence="11">Cysteine protease that plays a key role in autophagy by mediating both proteolytic activation and delipidation of ATG8 family proteins.</text>
</comment>
<comment type="subcellular location">
    <subcellularLocation>
        <location evidence="1 11">Cytoplasm</location>
    </subcellularLocation>
</comment>
<feature type="domain" description="Peptidase C54 catalytic" evidence="12">
    <location>
        <begin position="134"/>
        <end position="460"/>
    </location>
</feature>
<keyword evidence="5 11" id="KW-0645">Protease</keyword>
<keyword evidence="7" id="KW-0788">Thiol protease</keyword>
<dbReference type="AlphaFoldDB" id="A0A915Q6Q4"/>
<dbReference type="GO" id="GO:0004197">
    <property type="term" value="F:cysteine-type endopeptidase activity"/>
    <property type="evidence" value="ECO:0007669"/>
    <property type="project" value="TreeGrafter"/>
</dbReference>
<dbReference type="GO" id="GO:0000045">
    <property type="term" value="P:autophagosome assembly"/>
    <property type="evidence" value="ECO:0007669"/>
    <property type="project" value="TreeGrafter"/>
</dbReference>
<evidence type="ECO:0000256" key="2">
    <source>
        <dbReference type="ARBA" id="ARBA00010958"/>
    </source>
</evidence>
<evidence type="ECO:0000256" key="6">
    <source>
        <dbReference type="ARBA" id="ARBA00022801"/>
    </source>
</evidence>
<keyword evidence="6 11" id="KW-0378">Hydrolase</keyword>
<evidence type="ECO:0000256" key="7">
    <source>
        <dbReference type="ARBA" id="ARBA00022807"/>
    </source>
</evidence>
<dbReference type="SUPFAM" id="SSF54001">
    <property type="entry name" value="Cysteine proteinases"/>
    <property type="match status" value="1"/>
</dbReference>
<comment type="similarity">
    <text evidence="2 11">Belongs to the peptidase C54 family.</text>
</comment>
<keyword evidence="3" id="KW-0813">Transport</keyword>
<protein>
    <recommendedName>
        <fullName evidence="11">Cysteine protease</fullName>
        <ecNumber evidence="11">3.4.22.-</ecNumber>
    </recommendedName>
</protein>
<dbReference type="GO" id="GO:0005737">
    <property type="term" value="C:cytoplasm"/>
    <property type="evidence" value="ECO:0007669"/>
    <property type="project" value="UniProtKB-SubCell"/>
</dbReference>
<dbReference type="EC" id="3.4.22.-" evidence="11"/>
<dbReference type="InterPro" id="IPR005078">
    <property type="entry name" value="Peptidase_C54"/>
</dbReference>
<dbReference type="Pfam" id="PF03416">
    <property type="entry name" value="Peptidase_C54"/>
    <property type="match status" value="1"/>
</dbReference>
<dbReference type="InterPro" id="IPR046792">
    <property type="entry name" value="Peptidase_C54_cat"/>
</dbReference>
<keyword evidence="9 11" id="KW-0072">Autophagy</keyword>
<comment type="catalytic activity">
    <reaction evidence="10">
        <text>[protein]-C-terminal L-amino acid-glycyl-phosphatidylethanolamide + H2O = [protein]-C-terminal L-amino acid-glycine + a 1,2-diacyl-sn-glycero-3-phosphoethanolamine</text>
        <dbReference type="Rhea" id="RHEA:67548"/>
        <dbReference type="Rhea" id="RHEA-COMP:17323"/>
        <dbReference type="Rhea" id="RHEA-COMP:17324"/>
        <dbReference type="ChEBI" id="CHEBI:15377"/>
        <dbReference type="ChEBI" id="CHEBI:64612"/>
        <dbReference type="ChEBI" id="CHEBI:172940"/>
        <dbReference type="ChEBI" id="CHEBI:172941"/>
    </reaction>
    <physiologicalReaction direction="left-to-right" evidence="10">
        <dbReference type="Rhea" id="RHEA:67549"/>
    </physiologicalReaction>
</comment>
<keyword evidence="13" id="KW-1185">Reference proteome</keyword>
<dbReference type="GO" id="GO:0016485">
    <property type="term" value="P:protein processing"/>
    <property type="evidence" value="ECO:0007669"/>
    <property type="project" value="TreeGrafter"/>
</dbReference>
<accession>A0A915Q6Q4</accession>
<dbReference type="GO" id="GO:0000423">
    <property type="term" value="P:mitophagy"/>
    <property type="evidence" value="ECO:0007669"/>
    <property type="project" value="TreeGrafter"/>
</dbReference>
<sequence>MYRGQHVTSHVYVTVHDLRRTGQTLGDVYQRNMRRKSRGDRMCNCMGRVEISDGMFVFHHVMLAELRLKKERVHEEAKRLFADWKPTVSKMLETYLTLDPGFSDAQNYALFDSNLPIYLLGEKFVSRADMGRTKEFMTSLLWFTYRKNFQPIGGTGPTTDQGWGCMLRCGQMLLARALIVRHLGRDWLWDRDVKLLEYKRILRMFQDKKNCLFSIHQIAHMGVSEGKEIGEWFGPNTAAQVLKKLVIYDQWSRLTIHVALDNVLITSDVRTMAFTRPPYRKSGSRRETRSDYNDNHDAISPAEAEILLECTRSPARSETSSLSSYSGTSDDWRPLLIIIPLRLGLNTINRCYFPAIQVFFQLPQCVGIIGGRPNHALYFCGIADNNLLYLDPHFCQDFVDLDETTATKDGRDGYVEIKNDELEDNTYHCPFILSTKFEKVDPSLALGFFCPTEDDYNELSQLLRTHLLPASTPPLFEMLETRPKNFPPFIPYVGENTKLQDYTDLGEVNDSYDEFELLE</sequence>
<dbReference type="InterPro" id="IPR038765">
    <property type="entry name" value="Papain-like_cys_pep_sf"/>
</dbReference>
<dbReference type="WBParaSite" id="sdigi.contig723.g9595.t1">
    <property type="protein sequence ID" value="sdigi.contig723.g9595.t1"/>
    <property type="gene ID" value="sdigi.contig723.g9595"/>
</dbReference>
<dbReference type="GO" id="GO:0015031">
    <property type="term" value="P:protein transport"/>
    <property type="evidence" value="ECO:0007669"/>
    <property type="project" value="UniProtKB-KW"/>
</dbReference>
<dbReference type="Proteomes" id="UP000887581">
    <property type="component" value="Unplaced"/>
</dbReference>
<evidence type="ECO:0000256" key="3">
    <source>
        <dbReference type="ARBA" id="ARBA00022448"/>
    </source>
</evidence>
<keyword evidence="8 11" id="KW-0653">Protein transport</keyword>
<keyword evidence="4 11" id="KW-0963">Cytoplasm</keyword>
<evidence type="ECO:0000313" key="14">
    <source>
        <dbReference type="WBParaSite" id="sdigi.contig723.g9595.t1"/>
    </source>
</evidence>
<evidence type="ECO:0000256" key="10">
    <source>
        <dbReference type="ARBA" id="ARBA00029362"/>
    </source>
</evidence>
<dbReference type="GO" id="GO:0034727">
    <property type="term" value="P:piecemeal microautophagy of the nucleus"/>
    <property type="evidence" value="ECO:0007669"/>
    <property type="project" value="TreeGrafter"/>
</dbReference>
<evidence type="ECO:0000313" key="13">
    <source>
        <dbReference type="Proteomes" id="UP000887581"/>
    </source>
</evidence>